<evidence type="ECO:0000313" key="1">
    <source>
        <dbReference type="EMBL" id="KAK7060846.1"/>
    </source>
</evidence>
<comment type="caution">
    <text evidence="1">The sequence shown here is derived from an EMBL/GenBank/DDBJ whole genome shotgun (WGS) entry which is preliminary data.</text>
</comment>
<accession>A0AAW0E5Q3</accession>
<name>A0AAW0E5Q3_9AGAR</name>
<evidence type="ECO:0000313" key="2">
    <source>
        <dbReference type="Proteomes" id="UP001383192"/>
    </source>
</evidence>
<dbReference type="Proteomes" id="UP001383192">
    <property type="component" value="Unassembled WGS sequence"/>
</dbReference>
<proteinExistence type="predicted"/>
<sequence>MSFTDAHDVTIQGNATNVVYRDQHNNSTVNICVTGHKRPAVKRQRRKELSNLEQYREIILGDIYKIKRIHAGDICEEEWDENRQSIRVLTSHRSIHHVKLYRDGDVFTLVTYSGQDASKIWTDSFLKHTDYNNTTMLFQLFGVNRSEVPGLIFYDDWLPMSHFYSKETFWMTLYVGMLGRRMGCLEWEVWLNTKSGQFSRGPTGPSFDAKWRLGITKDVPSTVDMLKPDTFVQYLSKIDVRGLDGYILDYAKDTPRSTCTGTLLDVDHQCSKAACTGNHGVWKKGGDGLWRNVRGPPGYGQAPELLHDLSFGVVHSAMRRRPLTKRQEDLYSSWKVFGSAAFFNGTNVGGGFRRFSFDFAKFNPSDRVTFHGTFWPRDLVDKAWLSQAHRIFDEDSSEEIHSCFLASFYAKLSLKADQEAVSDPSPSSLDSSSFNSTLAHPAVYLFIQPPPTRFSEVDNWTNRSISFWTFDANGATQISEHERKRLRLPNVVLMHAEVSFFSWPKYVYDALHTWQVARGFDPATSDFARSLAVSILDPEPKETQLGERGEGDTASSLSWWQATTDISAFAI</sequence>
<reference evidence="1 2" key="1">
    <citation type="submission" date="2024-01" db="EMBL/GenBank/DDBJ databases">
        <title>A draft genome for a cacao thread blight-causing isolate of Paramarasmius palmivorus.</title>
        <authorList>
            <person name="Baruah I.K."/>
            <person name="Bukari Y."/>
            <person name="Amoako-Attah I."/>
            <person name="Meinhardt L.W."/>
            <person name="Bailey B.A."/>
            <person name="Cohen S.P."/>
        </authorList>
    </citation>
    <scope>NUCLEOTIDE SEQUENCE [LARGE SCALE GENOMIC DNA]</scope>
    <source>
        <strain evidence="1 2">GH-12</strain>
    </source>
</reference>
<keyword evidence="2" id="KW-1185">Reference proteome</keyword>
<dbReference type="AlphaFoldDB" id="A0AAW0E5Q3"/>
<gene>
    <name evidence="1" type="ORF">VNI00_000579</name>
</gene>
<organism evidence="1 2">
    <name type="scientific">Paramarasmius palmivorus</name>
    <dbReference type="NCBI Taxonomy" id="297713"/>
    <lineage>
        <taxon>Eukaryota</taxon>
        <taxon>Fungi</taxon>
        <taxon>Dikarya</taxon>
        <taxon>Basidiomycota</taxon>
        <taxon>Agaricomycotina</taxon>
        <taxon>Agaricomycetes</taxon>
        <taxon>Agaricomycetidae</taxon>
        <taxon>Agaricales</taxon>
        <taxon>Marasmiineae</taxon>
        <taxon>Marasmiaceae</taxon>
        <taxon>Paramarasmius</taxon>
    </lineage>
</organism>
<protein>
    <submittedName>
        <fullName evidence="1">Uncharacterized protein</fullName>
    </submittedName>
</protein>
<dbReference type="EMBL" id="JAYKXP010000002">
    <property type="protein sequence ID" value="KAK7060846.1"/>
    <property type="molecule type" value="Genomic_DNA"/>
</dbReference>